<accession>A0A1G5E6D6</accession>
<dbReference type="EMBL" id="FMUS01000005">
    <property type="protein sequence ID" value="SCY22536.1"/>
    <property type="molecule type" value="Genomic_DNA"/>
</dbReference>
<feature type="domain" description="ABC3 transporter permease C-terminal" evidence="7">
    <location>
        <begin position="657"/>
        <end position="779"/>
    </location>
</feature>
<feature type="transmembrane region" description="Helical" evidence="6">
    <location>
        <begin position="426"/>
        <end position="447"/>
    </location>
</feature>
<feature type="transmembrane region" description="Helical" evidence="6">
    <location>
        <begin position="750"/>
        <end position="772"/>
    </location>
</feature>
<feature type="transmembrane region" description="Helical" evidence="6">
    <location>
        <begin position="349"/>
        <end position="371"/>
    </location>
</feature>
<dbReference type="Pfam" id="PF02687">
    <property type="entry name" value="FtsX"/>
    <property type="match status" value="2"/>
</dbReference>
<feature type="transmembrane region" description="Helical" evidence="6">
    <location>
        <begin position="655"/>
        <end position="674"/>
    </location>
</feature>
<feature type="transmembrane region" description="Helical" evidence="6">
    <location>
        <begin position="245"/>
        <end position="278"/>
    </location>
</feature>
<comment type="subcellular location">
    <subcellularLocation>
        <location evidence="1">Cell membrane</location>
        <topology evidence="1">Multi-pass membrane protein</topology>
    </subcellularLocation>
</comment>
<gene>
    <name evidence="8" type="ORF">SAMN03080606_01064</name>
</gene>
<evidence type="ECO:0000256" key="6">
    <source>
        <dbReference type="SAM" id="Phobius"/>
    </source>
</evidence>
<feature type="transmembrane region" description="Helical" evidence="6">
    <location>
        <begin position="20"/>
        <end position="45"/>
    </location>
</feature>
<name>A0A1G5E6D6_9FIRM</name>
<organism evidence="8 9">
    <name type="scientific">Alkaliphilus peptidifermentans DSM 18978</name>
    <dbReference type="NCBI Taxonomy" id="1120976"/>
    <lineage>
        <taxon>Bacteria</taxon>
        <taxon>Bacillati</taxon>
        <taxon>Bacillota</taxon>
        <taxon>Clostridia</taxon>
        <taxon>Peptostreptococcales</taxon>
        <taxon>Natronincolaceae</taxon>
        <taxon>Alkaliphilus</taxon>
    </lineage>
</organism>
<protein>
    <submittedName>
        <fullName evidence="8">Putative ABC transport system permease protein</fullName>
    </submittedName>
</protein>
<evidence type="ECO:0000313" key="9">
    <source>
        <dbReference type="Proteomes" id="UP000198636"/>
    </source>
</evidence>
<evidence type="ECO:0000256" key="1">
    <source>
        <dbReference type="ARBA" id="ARBA00004651"/>
    </source>
</evidence>
<dbReference type="InterPro" id="IPR003838">
    <property type="entry name" value="ABC3_permease_C"/>
</dbReference>
<evidence type="ECO:0000259" key="7">
    <source>
        <dbReference type="Pfam" id="PF02687"/>
    </source>
</evidence>
<evidence type="ECO:0000256" key="3">
    <source>
        <dbReference type="ARBA" id="ARBA00022692"/>
    </source>
</evidence>
<reference evidence="8 9" key="1">
    <citation type="submission" date="2016-10" db="EMBL/GenBank/DDBJ databases">
        <authorList>
            <person name="de Groot N.N."/>
        </authorList>
    </citation>
    <scope>NUCLEOTIDE SEQUENCE [LARGE SCALE GENOMIC DNA]</scope>
    <source>
        <strain evidence="8 9">DSM 18978</strain>
    </source>
</reference>
<feature type="transmembrane region" description="Helical" evidence="6">
    <location>
        <begin position="316"/>
        <end position="337"/>
    </location>
</feature>
<evidence type="ECO:0000256" key="4">
    <source>
        <dbReference type="ARBA" id="ARBA00022989"/>
    </source>
</evidence>
<keyword evidence="2" id="KW-1003">Cell membrane</keyword>
<dbReference type="PANTHER" id="PTHR30287">
    <property type="entry name" value="MEMBRANE COMPONENT OF PREDICTED ABC SUPERFAMILY METABOLITE UPTAKE TRANSPORTER"/>
    <property type="match status" value="1"/>
</dbReference>
<dbReference type="AlphaFoldDB" id="A0A1G5E6D6"/>
<dbReference type="STRING" id="1120976.SAMN03080606_01064"/>
<dbReference type="PANTHER" id="PTHR30287:SF2">
    <property type="entry name" value="BLL1001 PROTEIN"/>
    <property type="match status" value="1"/>
</dbReference>
<keyword evidence="3 6" id="KW-0812">Transmembrane</keyword>
<feature type="domain" description="ABC3 transporter permease C-terminal" evidence="7">
    <location>
        <begin position="265"/>
        <end position="372"/>
    </location>
</feature>
<dbReference type="GO" id="GO:0005886">
    <property type="term" value="C:plasma membrane"/>
    <property type="evidence" value="ECO:0007669"/>
    <property type="project" value="UniProtKB-SubCell"/>
</dbReference>
<feature type="transmembrane region" description="Helical" evidence="6">
    <location>
        <begin position="702"/>
        <end position="724"/>
    </location>
</feature>
<evidence type="ECO:0000313" key="8">
    <source>
        <dbReference type="EMBL" id="SCY22536.1"/>
    </source>
</evidence>
<keyword evidence="5 6" id="KW-0472">Membrane</keyword>
<sequence>MEMNWLIVKNDFKRNKVINLALLLFMMFSAGLAVLSVITGVQTFISISELYEKAQPPHFLQMHKGEINQEKIDEFLSDYEGITYWQTITMINVHGESLTVFGNKNTYNLSDCRLGIGLVKQNETKDLLVNSEHEKVIVDAGEIGIPVLLKEMYGMEIGDHVVLTYNDVQKKFVIKEFILDSQMNSPMVSSTRILLSHEDFDMLKDQVGENEYLIEAYFTNSKEASNFQTAYENAGLPQNGQAVTYAMIFLLSAITDITTVFVLLLVSILLIIVSFICVKFTMMAALEEEIGEIGTMKAIGLPFADIRDIYLNKYRILAMVGVIIGYILALLTSGVFTNHIRTTFGNISMSPAVVILSLVVGCLVFLLINYYCKKVLKKIKKVTVVDTLVRGKGFDKDKCHIKDGLHNSKKLPVNWLMAIREVFYKFNNWIIVFAVVIITVLMILIPVNLMNTFEAPEFITYMGSSLEDILIEVENGENLETNYGRVIQVLENDDSIESYYKYRRIRVQTTNAEDELMNLHIDCGDNSGNELKYISGKAPDGENEIAISYLNANEIGKVAGDAIVLFYDDKEKEFVISGIYQDVTSGGYTAKSKYVFSELTSEKYSFSVNLKDNVEVEKKADEWSEIIGSGVAVDPMEEFINQTLGGVVKQLKTTVFIIVIIGACLVMLITVLFLKLRLAKDFSEIAVLKAIGFSELDIKKQYLIKIGCVSITGILAGIILTNVLGEKIINLVLSISGLGVKKVELIVNPLFQYILVPLLLQVLMLLVTLIVLKTIKKYNIISIINE</sequence>
<dbReference type="InterPro" id="IPR038766">
    <property type="entry name" value="Membrane_comp_ABC_pdt"/>
</dbReference>
<keyword evidence="9" id="KW-1185">Reference proteome</keyword>
<dbReference type="Proteomes" id="UP000198636">
    <property type="component" value="Unassembled WGS sequence"/>
</dbReference>
<proteinExistence type="predicted"/>
<keyword evidence="4 6" id="KW-1133">Transmembrane helix</keyword>
<evidence type="ECO:0000256" key="2">
    <source>
        <dbReference type="ARBA" id="ARBA00022475"/>
    </source>
</evidence>
<evidence type="ECO:0000256" key="5">
    <source>
        <dbReference type="ARBA" id="ARBA00023136"/>
    </source>
</evidence>